<comment type="caution">
    <text evidence="1">The sequence shown here is derived from an EMBL/GenBank/DDBJ whole genome shotgun (WGS) entry which is preliminary data.</text>
</comment>
<name>A0A8H5BC30_9AGAR</name>
<evidence type="ECO:0000313" key="1">
    <source>
        <dbReference type="EMBL" id="KAF5319447.1"/>
    </source>
</evidence>
<dbReference type="SMART" id="SM00028">
    <property type="entry name" value="TPR"/>
    <property type="match status" value="10"/>
</dbReference>
<proteinExistence type="predicted"/>
<dbReference type="AlphaFoldDB" id="A0A8H5BC30"/>
<organism evidence="1 2">
    <name type="scientific">Psilocybe cf. subviscida</name>
    <dbReference type="NCBI Taxonomy" id="2480587"/>
    <lineage>
        <taxon>Eukaryota</taxon>
        <taxon>Fungi</taxon>
        <taxon>Dikarya</taxon>
        <taxon>Basidiomycota</taxon>
        <taxon>Agaricomycotina</taxon>
        <taxon>Agaricomycetes</taxon>
        <taxon>Agaricomycetidae</taxon>
        <taxon>Agaricales</taxon>
        <taxon>Agaricineae</taxon>
        <taxon>Strophariaceae</taxon>
        <taxon>Psilocybe</taxon>
    </lineage>
</organism>
<accession>A0A8H5BC30</accession>
<reference evidence="1 2" key="1">
    <citation type="journal article" date="2020" name="ISME J.">
        <title>Uncovering the hidden diversity of litter-decomposition mechanisms in mushroom-forming fungi.</title>
        <authorList>
            <person name="Floudas D."/>
            <person name="Bentzer J."/>
            <person name="Ahren D."/>
            <person name="Johansson T."/>
            <person name="Persson P."/>
            <person name="Tunlid A."/>
        </authorList>
    </citation>
    <scope>NUCLEOTIDE SEQUENCE [LARGE SCALE GENOMIC DNA]</scope>
    <source>
        <strain evidence="1 2">CBS 101986</strain>
    </source>
</reference>
<protein>
    <submittedName>
        <fullName evidence="1">Uncharacterized protein</fullName>
    </submittedName>
</protein>
<sequence length="1172" mass="131110">MDPLSVTLAVISLTTAVRDLVEVGKKIHESFAKMSNNFRNAQRVAEDIKEMVEEIRVFCEGHIDGLDNMKDFCLALLGLLVKFRSFEASILPLLPQTGGRRRDRLFRGWDAWRNNNKIEEHLLDIQGNIVKVMRRYMMKSAMRTEVKLETNRQEISQGLKDVHKDVTQGLQVLEVVRRDVSALRTTTATTTMTHYSYESLATTSEELNRSVIMFAQSSPSTAAPMLRTPNVITEELMTTAYIKLQFNNIALAVEKMSMLPASAANSIASNRVMSFQILSMAKQSLMSVTHLRRYVAQQVSTICNLLDAPSIHIVSIHDGPSALTWLSGALALLGMDHETRLAGEWAITLAKILVDASGGEPDYSLNLALCLLNQSREYGKSGDKTRSLQLIKEAYTITQNLRNQYNGETHLPLGVQQLQSNILSQYAGLVDNKRSIEMCVEAVRILEDIFNTRAFTQSKSHEGIIIKSVVQPSSSFLDRLFLSAPPISAIRGYAFALQGLGTYLFIDGHPETALDLALLAIALFRKMVSIHGHEYRMNLASALSSLVHGSVVDLMPGEEVVVVAEECIQLFRDLAEENPLYYARSLYFVLWKKACTLMDLDRDAEAIVTLEEAASIAEQVIQDSALCADVLDQLGDHFRRLNRHDDAARTAKLAITMYHESPEMQAQRYFHLARDLQQLRRYNESTEAARTCVALYRRLAMRDPERWMTDLTGGLSNLAHCLAASGRSSEALMAWRESVGLLNTFLNRKPDSCLAGPVIDQYLTTLLVHSTTSYVLENTEECLKVSSTAIQQILQLSEVYPLNTQIVLTLLQAQFCHAYNMLRVGRLQVGHQYLRHWHAGVSSKLEDMQEISIASWHAAMSNLNADVLDAQGSTEQALLAIQEARTYCPLFVEMIRSMVIEARLQGNLGDGGEALQVAERALQRARDSKFEPMSDSRTSAMVTVWSLHAVAFAAMSHWNYNRVIETAQEGCNILAISDGLDFDRGFGSEYRALIRPSLFALQSSAQANLGRYSTALEYANRAVDASLEIGEMKAYISATTAEQSYMETRGSLAEILLATGNRAQARQICDERRAYFSKRVEERMGEYRDLAPILRMLGILCCSEGRHEEGNTAAKELSRIMKALGSAYPSLQEQVKFRLRRQVQVPILKFLNDMSQKLECGHQTDVVSLFAL</sequence>
<dbReference type="EMBL" id="JAACJJ010000029">
    <property type="protein sequence ID" value="KAF5319447.1"/>
    <property type="molecule type" value="Genomic_DNA"/>
</dbReference>
<dbReference type="InterPro" id="IPR011990">
    <property type="entry name" value="TPR-like_helical_dom_sf"/>
</dbReference>
<keyword evidence="2" id="KW-1185">Reference proteome</keyword>
<dbReference type="OrthoDB" id="3056890at2759"/>
<evidence type="ECO:0000313" key="2">
    <source>
        <dbReference type="Proteomes" id="UP000567179"/>
    </source>
</evidence>
<dbReference type="InterPro" id="IPR019734">
    <property type="entry name" value="TPR_rpt"/>
</dbReference>
<dbReference type="Gene3D" id="1.25.40.10">
    <property type="entry name" value="Tetratricopeptide repeat domain"/>
    <property type="match status" value="3"/>
</dbReference>
<gene>
    <name evidence="1" type="ORF">D9619_008435</name>
</gene>
<dbReference type="Proteomes" id="UP000567179">
    <property type="component" value="Unassembled WGS sequence"/>
</dbReference>
<dbReference type="SUPFAM" id="SSF48452">
    <property type="entry name" value="TPR-like"/>
    <property type="match status" value="2"/>
</dbReference>